<dbReference type="GO" id="GO:0045505">
    <property type="term" value="F:dynein intermediate chain binding"/>
    <property type="evidence" value="ECO:0007669"/>
    <property type="project" value="TreeGrafter"/>
</dbReference>
<evidence type="ECO:0000256" key="1">
    <source>
        <dbReference type="RuleBase" id="RU365010"/>
    </source>
</evidence>
<dbReference type="EMBL" id="BTRK01000005">
    <property type="protein sequence ID" value="GMR51103.1"/>
    <property type="molecule type" value="Genomic_DNA"/>
</dbReference>
<comment type="subcellular location">
    <subcellularLocation>
        <location evidence="1">Cytoplasm</location>
        <location evidence="1">Cytoskeleton</location>
    </subcellularLocation>
</comment>
<dbReference type="CDD" id="cd21450">
    <property type="entry name" value="DLC-like_DYNLL1-like"/>
    <property type="match status" value="1"/>
</dbReference>
<sequence>NRPFHRRVDVISSTMIPLFEQLIADAAVIAVNNLSIEKEFCRFIKQFLDVQIGPCFHCICGRQFGAYVSSCDNWYFSFRIDQHTFLVFRSVHTPMSSRIDSQTSLTYSEAS</sequence>
<comment type="caution">
    <text evidence="2">The sequence shown here is derived from an EMBL/GenBank/DDBJ whole genome shotgun (WGS) entry which is preliminary data.</text>
</comment>
<accession>A0AAN5I3W3</accession>
<dbReference type="SUPFAM" id="SSF54648">
    <property type="entry name" value="DLC"/>
    <property type="match status" value="1"/>
</dbReference>
<dbReference type="AlphaFoldDB" id="A0AAN5I3W3"/>
<dbReference type="Gene3D" id="3.30.740.10">
    <property type="entry name" value="Protein Inhibitor Of Neuronal Nitric Oxide Synthase"/>
    <property type="match status" value="1"/>
</dbReference>
<dbReference type="Proteomes" id="UP001328107">
    <property type="component" value="Unassembled WGS sequence"/>
</dbReference>
<proteinExistence type="inferred from homology"/>
<protein>
    <recommendedName>
        <fullName evidence="1">Dynein light chain</fullName>
    </recommendedName>
</protein>
<dbReference type="Pfam" id="PF01221">
    <property type="entry name" value="Dynein_light"/>
    <property type="match status" value="1"/>
</dbReference>
<keyword evidence="1" id="KW-0963">Cytoplasm</keyword>
<dbReference type="GO" id="GO:0005868">
    <property type="term" value="C:cytoplasmic dynein complex"/>
    <property type="evidence" value="ECO:0007669"/>
    <property type="project" value="TreeGrafter"/>
</dbReference>
<gene>
    <name evidence="2" type="ORF">PMAYCL1PPCAC_21298</name>
</gene>
<evidence type="ECO:0000313" key="3">
    <source>
        <dbReference type="Proteomes" id="UP001328107"/>
    </source>
</evidence>
<comment type="similarity">
    <text evidence="1">Belongs to the dynein light chain family.</text>
</comment>
<dbReference type="GO" id="GO:0005874">
    <property type="term" value="C:microtubule"/>
    <property type="evidence" value="ECO:0007669"/>
    <property type="project" value="UniProtKB-KW"/>
</dbReference>
<dbReference type="GO" id="GO:0007017">
    <property type="term" value="P:microtubule-based process"/>
    <property type="evidence" value="ECO:0007669"/>
    <property type="project" value="InterPro"/>
</dbReference>
<dbReference type="InterPro" id="IPR001372">
    <property type="entry name" value="Dynein_light_chain_typ-1/2"/>
</dbReference>
<feature type="non-terminal residue" evidence="2">
    <location>
        <position position="1"/>
    </location>
</feature>
<organism evidence="2 3">
    <name type="scientific">Pristionchus mayeri</name>
    <dbReference type="NCBI Taxonomy" id="1317129"/>
    <lineage>
        <taxon>Eukaryota</taxon>
        <taxon>Metazoa</taxon>
        <taxon>Ecdysozoa</taxon>
        <taxon>Nematoda</taxon>
        <taxon>Chromadorea</taxon>
        <taxon>Rhabditida</taxon>
        <taxon>Rhabditina</taxon>
        <taxon>Diplogasteromorpha</taxon>
        <taxon>Diplogasteroidea</taxon>
        <taxon>Neodiplogasteridae</taxon>
        <taxon>Pristionchus</taxon>
    </lineage>
</organism>
<keyword evidence="1" id="KW-0206">Cytoskeleton</keyword>
<dbReference type="PANTHER" id="PTHR11886:SF113">
    <property type="entry name" value="DYNEIN LIGHT CHAIN 2, CYTOPLASMIC"/>
    <property type="match status" value="1"/>
</dbReference>
<name>A0AAN5I3W3_9BILA</name>
<keyword evidence="3" id="KW-1185">Reference proteome</keyword>
<feature type="non-terminal residue" evidence="2">
    <location>
        <position position="111"/>
    </location>
</feature>
<dbReference type="PANTHER" id="PTHR11886">
    <property type="entry name" value="DYNEIN LIGHT CHAIN"/>
    <property type="match status" value="1"/>
</dbReference>
<dbReference type="InterPro" id="IPR037177">
    <property type="entry name" value="DLC_sf"/>
</dbReference>
<evidence type="ECO:0000313" key="2">
    <source>
        <dbReference type="EMBL" id="GMR51103.1"/>
    </source>
</evidence>
<reference evidence="3" key="1">
    <citation type="submission" date="2022-10" db="EMBL/GenBank/DDBJ databases">
        <title>Genome assembly of Pristionchus species.</title>
        <authorList>
            <person name="Yoshida K."/>
            <person name="Sommer R.J."/>
        </authorList>
    </citation>
    <scope>NUCLEOTIDE SEQUENCE [LARGE SCALE GENOMIC DNA]</scope>
    <source>
        <strain evidence="3">RS5460</strain>
    </source>
</reference>
<keyword evidence="1" id="KW-0493">Microtubule</keyword>
<dbReference type="SMART" id="SM01375">
    <property type="entry name" value="Dynein_light"/>
    <property type="match status" value="1"/>
</dbReference>
<keyword evidence="1" id="KW-0505">Motor protein</keyword>
<keyword evidence="1" id="KW-0243">Dynein</keyword>